<gene>
    <name evidence="9" type="ORF">GFH48_36735</name>
</gene>
<keyword evidence="10" id="KW-1185">Reference proteome</keyword>
<dbReference type="SUPFAM" id="SSF81631">
    <property type="entry name" value="PAP/OAS1 substrate-binding domain"/>
    <property type="match status" value="1"/>
</dbReference>
<feature type="compositionally biased region" description="Low complexity" evidence="5">
    <location>
        <begin position="116"/>
        <end position="137"/>
    </location>
</feature>
<accession>A0A5Q0LLW0</accession>
<dbReference type="Proteomes" id="UP000326179">
    <property type="component" value="Chromosome"/>
</dbReference>
<dbReference type="Pfam" id="PF03372">
    <property type="entry name" value="Exo_endo_phos"/>
    <property type="match status" value="1"/>
</dbReference>
<evidence type="ECO:0000256" key="4">
    <source>
        <dbReference type="ARBA" id="ARBA00022840"/>
    </source>
</evidence>
<dbReference type="PANTHER" id="PTHR10682:SF10">
    <property type="entry name" value="POLYNUCLEOTIDE ADENYLYLTRANSFERASE"/>
    <property type="match status" value="1"/>
</dbReference>
<dbReference type="InterPro" id="IPR009097">
    <property type="entry name" value="Cyclic_Pdiesterase"/>
</dbReference>
<evidence type="ECO:0000313" key="9">
    <source>
        <dbReference type="EMBL" id="QFZ78103.1"/>
    </source>
</evidence>
<evidence type="ECO:0000256" key="3">
    <source>
        <dbReference type="ARBA" id="ARBA00022741"/>
    </source>
</evidence>
<name>A0A5Q0LLW0_9ACTN</name>
<dbReference type="PANTHER" id="PTHR10682">
    <property type="entry name" value="POLY A POLYMERASE"/>
    <property type="match status" value="1"/>
</dbReference>
<evidence type="ECO:0000259" key="6">
    <source>
        <dbReference type="Pfam" id="PF03372"/>
    </source>
</evidence>
<dbReference type="EMBL" id="CP045643">
    <property type="protein sequence ID" value="QFZ78103.1"/>
    <property type="molecule type" value="Genomic_DNA"/>
</dbReference>
<feature type="compositionally biased region" description="Low complexity" evidence="5">
    <location>
        <begin position="417"/>
        <end position="430"/>
    </location>
</feature>
<dbReference type="InterPro" id="IPR043519">
    <property type="entry name" value="NT_sf"/>
</dbReference>
<sequence>MRTSDEIYHRVRWDPRFDPARFVLGVHQRGAGPKRVPLPAFVPGGDIPWHRVLFVEADGEVVWDRATGVDRIDESSAGRVRAPRLLRAPFFTAGTPYVWDDAVARWRAPDHPERIAGPTAGPRGARAGSPGRSARSRTVSEVPPAGPGGARVPPARLRVLTWNTLWDRYDSDRIDTDRRRPLLLAALAEADADVIALQEVEAGLLALLLRTPWIRAAYTVGSDPRGKRVDDTGLLLLSRLPVREAGHHALGPHKAVTALTLETASGPLVVAATHLSSDHSDNGPARRTSELARIAEGLADLDGPLVLLGDFNDGRDGPNGPAAALGLRDAWTEVRGAADQSPTFDPAINPLAAVSSLSGRSSRLDRILLRGAALHPTDAALRGDSPGPGGLYVSDHFGVEAVVNLYGTDVPAARDGAGLASEPGAAPGSGSARGLGPAPGSGNSGAPHAVGTLDVLDLAPTSRTALAWLPPEDLWPAVQELRRAYDPQARRWPPHVNLLFGFVPESAFEQAVPLLSRAVASTPPFDIRLDGVRTFGHRDGATVWLDPAGAGPEPWARLRAALQPWFPRCRGRAGGFTPHLTLGRVQDPGPVAADCAARLGSAAPARVGHLVLLSRRGDEPMRARASVAMGTGEVRWLPDLATTADPAGTDTTADPAGTDATADRAGTDATAVAVPPDDPVAQYIARCLSDALGEGIVHVAGSRRMGGVLPGADLDLVAALPGVVDMADVRARVTRALPDATRVRRVTGARVPGLRLNVGGLGVDLSVVATGSLPPAEAVEHRARLGAPAATALSAVSDADAVRDAVVGRHPAFARLAAEVKAWAKARGLDSAPFGGLPGLAWSVLAARTTREADDLSPAGLRREFFATWAGWDWREPVVLRPAGLGRSGHGPDSRADGAAAPASSAVSVMTPTDPVRLCTAQVGPGFRDLLAEELYRAWDILETAARTGADPLSVLPAPPPLHRRHAAWLVVGVRAAGPEEFEEIRGRVRGRVRALLTALEGAGTPDAHAWPHPFEEGPASATYAIGLGGNPLDTARLTGITRGWGRGLPGVVTERAECGDVPTLRPRGHIFPAHRE</sequence>
<feature type="domain" description="Poly(A) polymerase central" evidence="8">
    <location>
        <begin position="819"/>
        <end position="946"/>
    </location>
</feature>
<dbReference type="SUPFAM" id="SSF81301">
    <property type="entry name" value="Nucleotidyltransferase"/>
    <property type="match status" value="1"/>
</dbReference>
<feature type="compositionally biased region" description="Gly residues" evidence="5">
    <location>
        <begin position="431"/>
        <end position="443"/>
    </location>
</feature>
<dbReference type="RefSeq" id="WP_153292282.1">
    <property type="nucleotide sequence ID" value="NZ_CP045643.1"/>
</dbReference>
<dbReference type="Gene3D" id="1.10.1410.10">
    <property type="match status" value="1"/>
</dbReference>
<dbReference type="Gene3D" id="3.90.1140.10">
    <property type="entry name" value="Cyclic phosphodiesterase"/>
    <property type="match status" value="1"/>
</dbReference>
<dbReference type="Pfam" id="PF04457">
    <property type="entry name" value="MJ1316"/>
    <property type="match status" value="1"/>
</dbReference>
<feature type="compositionally biased region" description="Low complexity" evidence="5">
    <location>
        <begin position="643"/>
        <end position="660"/>
    </location>
</feature>
<dbReference type="AlphaFoldDB" id="A0A5Q0LLW0"/>
<feature type="region of interest" description="Disordered" evidence="5">
    <location>
        <begin position="111"/>
        <end position="151"/>
    </location>
</feature>
<keyword evidence="4" id="KW-0067">ATP-binding</keyword>
<dbReference type="Gene3D" id="3.30.460.10">
    <property type="entry name" value="Beta Polymerase, domain 2"/>
    <property type="match status" value="1"/>
</dbReference>
<feature type="region of interest" description="Disordered" evidence="5">
    <location>
        <begin position="417"/>
        <end position="448"/>
    </location>
</feature>
<dbReference type="SUPFAM" id="SSF55144">
    <property type="entry name" value="LigT-like"/>
    <property type="match status" value="1"/>
</dbReference>
<dbReference type="Pfam" id="PF13563">
    <property type="entry name" value="2_5_RNA_ligase2"/>
    <property type="match status" value="1"/>
</dbReference>
<feature type="compositionally biased region" description="Low complexity" evidence="5">
    <location>
        <begin position="897"/>
        <end position="907"/>
    </location>
</feature>
<dbReference type="GO" id="GO:0006397">
    <property type="term" value="P:mRNA processing"/>
    <property type="evidence" value="ECO:0007669"/>
    <property type="project" value="UniProtKB-KW"/>
</dbReference>
<dbReference type="GO" id="GO:1990817">
    <property type="term" value="F:poly(A) RNA polymerase activity"/>
    <property type="evidence" value="ECO:0007669"/>
    <property type="project" value="InterPro"/>
</dbReference>
<dbReference type="SUPFAM" id="SSF56219">
    <property type="entry name" value="DNase I-like"/>
    <property type="match status" value="1"/>
</dbReference>
<dbReference type="InterPro" id="IPR007012">
    <property type="entry name" value="PolA_pol_cen_dom"/>
</dbReference>
<keyword evidence="3" id="KW-0547">Nucleotide-binding</keyword>
<dbReference type="InterPro" id="IPR005135">
    <property type="entry name" value="Endo/exonuclease/phosphatase"/>
</dbReference>
<proteinExistence type="predicted"/>
<feature type="domain" description="Endonuclease/exonuclease/phosphatase" evidence="6">
    <location>
        <begin position="160"/>
        <end position="396"/>
    </location>
</feature>
<evidence type="ECO:0000256" key="1">
    <source>
        <dbReference type="ARBA" id="ARBA00022664"/>
    </source>
</evidence>
<protein>
    <submittedName>
        <fullName evidence="9">Polynucleotide adenylyltransferase</fullName>
    </submittedName>
</protein>
<dbReference type="InterPro" id="IPR040459">
    <property type="entry name" value="MJ1316"/>
</dbReference>
<evidence type="ECO:0000313" key="10">
    <source>
        <dbReference type="Proteomes" id="UP000326179"/>
    </source>
</evidence>
<dbReference type="InterPro" id="IPR036691">
    <property type="entry name" value="Endo/exonu/phosph_ase_sf"/>
</dbReference>
<feature type="domain" description="MJ1316 RNA cyclic group end recognition" evidence="7">
    <location>
        <begin position="1"/>
        <end position="65"/>
    </location>
</feature>
<feature type="region of interest" description="Disordered" evidence="5">
    <location>
        <begin position="643"/>
        <end position="662"/>
    </location>
</feature>
<dbReference type="Pfam" id="PF04928">
    <property type="entry name" value="PAP_central"/>
    <property type="match status" value="1"/>
</dbReference>
<keyword evidence="1" id="KW-0507">mRNA processing</keyword>
<evidence type="ECO:0000256" key="5">
    <source>
        <dbReference type="SAM" id="MobiDB-lite"/>
    </source>
</evidence>
<keyword evidence="9" id="KW-0548">Nucleotidyltransferase</keyword>
<keyword evidence="2 9" id="KW-0808">Transferase</keyword>
<dbReference type="Gene3D" id="3.60.10.10">
    <property type="entry name" value="Endonuclease/exonuclease/phosphatase"/>
    <property type="match status" value="1"/>
</dbReference>
<dbReference type="GO" id="GO:0005524">
    <property type="term" value="F:ATP binding"/>
    <property type="evidence" value="ECO:0007669"/>
    <property type="project" value="UniProtKB-KW"/>
</dbReference>
<organism evidence="9 10">
    <name type="scientific">Streptomyces fagopyri</name>
    <dbReference type="NCBI Taxonomy" id="2662397"/>
    <lineage>
        <taxon>Bacteria</taxon>
        <taxon>Bacillati</taxon>
        <taxon>Actinomycetota</taxon>
        <taxon>Actinomycetes</taxon>
        <taxon>Kitasatosporales</taxon>
        <taxon>Streptomycetaceae</taxon>
        <taxon>Streptomyces</taxon>
    </lineage>
</organism>
<evidence type="ECO:0000259" key="7">
    <source>
        <dbReference type="Pfam" id="PF04457"/>
    </source>
</evidence>
<dbReference type="KEGG" id="sfy:GFH48_36735"/>
<reference evidence="9 10" key="1">
    <citation type="submission" date="2019-10" db="EMBL/GenBank/DDBJ databases">
        <title>A novel species.</title>
        <authorList>
            <person name="Gao J."/>
        </authorList>
    </citation>
    <scope>NUCLEOTIDE SEQUENCE [LARGE SCALE GENOMIC DNA]</scope>
    <source>
        <strain evidence="9 10">QMT-28</strain>
    </source>
</reference>
<evidence type="ECO:0000256" key="2">
    <source>
        <dbReference type="ARBA" id="ARBA00022679"/>
    </source>
</evidence>
<feature type="region of interest" description="Disordered" evidence="5">
    <location>
        <begin position="885"/>
        <end position="907"/>
    </location>
</feature>
<evidence type="ECO:0000259" key="8">
    <source>
        <dbReference type="Pfam" id="PF04928"/>
    </source>
</evidence>